<name>A0A1G6WCZ3_9RHOB</name>
<feature type="domain" description="AB hydrolase-1" evidence="2">
    <location>
        <begin position="95"/>
        <end position="221"/>
    </location>
</feature>
<keyword evidence="4" id="KW-1185">Reference proteome</keyword>
<protein>
    <submittedName>
        <fullName evidence="3">Alpha/beta hydrolase family protein</fullName>
    </submittedName>
</protein>
<dbReference type="STRING" id="591205.SAMN05421538_10287"/>
<dbReference type="Pfam" id="PF00561">
    <property type="entry name" value="Abhydrolase_1"/>
    <property type="match status" value="1"/>
</dbReference>
<evidence type="ECO:0000259" key="2">
    <source>
        <dbReference type="Pfam" id="PF00561"/>
    </source>
</evidence>
<evidence type="ECO:0000256" key="1">
    <source>
        <dbReference type="SAM" id="SignalP"/>
    </source>
</evidence>
<keyword evidence="1" id="KW-0732">Signal</keyword>
<dbReference type="Proteomes" id="UP000199344">
    <property type="component" value="Unassembled WGS sequence"/>
</dbReference>
<dbReference type="InterPro" id="IPR029058">
    <property type="entry name" value="AB_hydrolase_fold"/>
</dbReference>
<feature type="signal peptide" evidence="1">
    <location>
        <begin position="1"/>
        <end position="29"/>
    </location>
</feature>
<feature type="chain" id="PRO_5011746701" evidence="1">
    <location>
        <begin position="30"/>
        <end position="295"/>
    </location>
</feature>
<dbReference type="EMBL" id="FNAH01000002">
    <property type="protein sequence ID" value="SDD63107.1"/>
    <property type="molecule type" value="Genomic_DNA"/>
</dbReference>
<reference evidence="3 4" key="1">
    <citation type="submission" date="2016-10" db="EMBL/GenBank/DDBJ databases">
        <authorList>
            <person name="de Groot N.N."/>
        </authorList>
    </citation>
    <scope>NUCLEOTIDE SEQUENCE [LARGE SCALE GENOMIC DNA]</scope>
    <source>
        <strain evidence="3 4">DSM 22220</strain>
    </source>
</reference>
<proteinExistence type="predicted"/>
<dbReference type="InterPro" id="IPR000073">
    <property type="entry name" value="AB_hydrolase_1"/>
</dbReference>
<sequence length="295" mass="32548">MAWWSRSQLRSTCRSLAAAMLGVSAGANGAAADNARVTRERAMVDGREMQVFQYRPQGCAAPAILMIFHGNSRTAEQYLEAAIPLAERGCFSLYAPLFDRDRFPNWSYHRGGVVDDGALRDEDDWTVELVDELIAWARAQEGRPDAPSYLFGHSAGGQFLSRAAAYAMPKGVERIILANPSTYVLPSLEEKVPYGYGGFDDPGEAAGWMRDYLAAPITIYLGDEDTGSEDLTMTEPATRQGDNRFDRGETTFRRAQQAAEARGWRFNWSLVEAPDVGHSARGMLQADEMVEALGF</sequence>
<accession>A0A1G6WCZ3</accession>
<evidence type="ECO:0000313" key="4">
    <source>
        <dbReference type="Proteomes" id="UP000199344"/>
    </source>
</evidence>
<dbReference type="RefSeq" id="WP_143025620.1">
    <property type="nucleotide sequence ID" value="NZ_FNAH01000002.1"/>
</dbReference>
<evidence type="ECO:0000313" key="3">
    <source>
        <dbReference type="EMBL" id="SDD63107.1"/>
    </source>
</evidence>
<gene>
    <name evidence="3" type="ORF">SAMN05421538_10287</name>
</gene>
<dbReference type="GO" id="GO:0016787">
    <property type="term" value="F:hydrolase activity"/>
    <property type="evidence" value="ECO:0007669"/>
    <property type="project" value="UniProtKB-KW"/>
</dbReference>
<dbReference type="SUPFAM" id="SSF53474">
    <property type="entry name" value="alpha/beta-Hydrolases"/>
    <property type="match status" value="1"/>
</dbReference>
<dbReference type="Gene3D" id="3.40.50.1820">
    <property type="entry name" value="alpha/beta hydrolase"/>
    <property type="match status" value="1"/>
</dbReference>
<dbReference type="AlphaFoldDB" id="A0A1G6WCZ3"/>
<dbReference type="OrthoDB" id="332706at2"/>
<keyword evidence="3" id="KW-0378">Hydrolase</keyword>
<organism evidence="3 4">
    <name type="scientific">Paracoccus isoporae</name>
    <dbReference type="NCBI Taxonomy" id="591205"/>
    <lineage>
        <taxon>Bacteria</taxon>
        <taxon>Pseudomonadati</taxon>
        <taxon>Pseudomonadota</taxon>
        <taxon>Alphaproteobacteria</taxon>
        <taxon>Rhodobacterales</taxon>
        <taxon>Paracoccaceae</taxon>
        <taxon>Paracoccus</taxon>
    </lineage>
</organism>